<proteinExistence type="predicted"/>
<sequence length="189" mass="20336">MANVTRPFDLLSSSCLGQAPASSIVSETVGRSILAPFPLSDPLRMSGDSEHRTGILESGTGVGTTTPTRMTAAPVQPPHMSSCRGMKDLGRVQRRSTEAREIFDYFGQWTPSLARHGSPLASGQEFRVLANKTCDVPCIKSFRSSPELLALMIHHPKSSQDAAADISMLPHFPFFCHCSSSSCCCHPSA</sequence>
<gene>
    <name evidence="2" type="ORF">LX32DRAFT_110549</name>
</gene>
<protein>
    <submittedName>
        <fullName evidence="2">Uncharacterized protein</fullName>
    </submittedName>
</protein>
<organism evidence="2 3">
    <name type="scientific">Colletotrichum zoysiae</name>
    <dbReference type="NCBI Taxonomy" id="1216348"/>
    <lineage>
        <taxon>Eukaryota</taxon>
        <taxon>Fungi</taxon>
        <taxon>Dikarya</taxon>
        <taxon>Ascomycota</taxon>
        <taxon>Pezizomycotina</taxon>
        <taxon>Sordariomycetes</taxon>
        <taxon>Hypocreomycetidae</taxon>
        <taxon>Glomerellales</taxon>
        <taxon>Glomerellaceae</taxon>
        <taxon>Colletotrichum</taxon>
        <taxon>Colletotrichum graminicola species complex</taxon>
    </lineage>
</organism>
<dbReference type="EMBL" id="MU842969">
    <property type="protein sequence ID" value="KAK2024314.1"/>
    <property type="molecule type" value="Genomic_DNA"/>
</dbReference>
<keyword evidence="3" id="KW-1185">Reference proteome</keyword>
<name>A0AAD9LX34_9PEZI</name>
<comment type="caution">
    <text evidence="2">The sequence shown here is derived from an EMBL/GenBank/DDBJ whole genome shotgun (WGS) entry which is preliminary data.</text>
</comment>
<evidence type="ECO:0000313" key="2">
    <source>
        <dbReference type="EMBL" id="KAK2024314.1"/>
    </source>
</evidence>
<accession>A0AAD9LX34</accession>
<reference evidence="2" key="1">
    <citation type="submission" date="2021-06" db="EMBL/GenBank/DDBJ databases">
        <title>Comparative genomics, transcriptomics and evolutionary studies reveal genomic signatures of adaptation to plant cell wall in hemibiotrophic fungi.</title>
        <authorList>
            <consortium name="DOE Joint Genome Institute"/>
            <person name="Baroncelli R."/>
            <person name="Diaz J.F."/>
            <person name="Benocci T."/>
            <person name="Peng M."/>
            <person name="Battaglia E."/>
            <person name="Haridas S."/>
            <person name="Andreopoulos W."/>
            <person name="Labutti K."/>
            <person name="Pangilinan J."/>
            <person name="Floch G.L."/>
            <person name="Makela M.R."/>
            <person name="Henrissat B."/>
            <person name="Grigoriev I.V."/>
            <person name="Crouch J.A."/>
            <person name="De Vries R.P."/>
            <person name="Sukno S.A."/>
            <person name="Thon M.R."/>
        </authorList>
    </citation>
    <scope>NUCLEOTIDE SEQUENCE</scope>
    <source>
        <strain evidence="2">MAFF235873</strain>
    </source>
</reference>
<dbReference type="AlphaFoldDB" id="A0AAD9LX34"/>
<evidence type="ECO:0000313" key="3">
    <source>
        <dbReference type="Proteomes" id="UP001232148"/>
    </source>
</evidence>
<dbReference type="Proteomes" id="UP001232148">
    <property type="component" value="Unassembled WGS sequence"/>
</dbReference>
<evidence type="ECO:0000256" key="1">
    <source>
        <dbReference type="SAM" id="MobiDB-lite"/>
    </source>
</evidence>
<feature type="region of interest" description="Disordered" evidence="1">
    <location>
        <begin position="47"/>
        <end position="85"/>
    </location>
</feature>